<name>A0A814AW96_9BILA</name>
<dbReference type="GO" id="GO:0005245">
    <property type="term" value="F:voltage-gated calcium channel activity"/>
    <property type="evidence" value="ECO:0007669"/>
    <property type="project" value="TreeGrafter"/>
</dbReference>
<dbReference type="SUPFAM" id="SSF81324">
    <property type="entry name" value="Voltage-gated potassium channels"/>
    <property type="match status" value="1"/>
</dbReference>
<dbReference type="Gene3D" id="1.10.287.70">
    <property type="match status" value="1"/>
</dbReference>
<keyword evidence="3 6" id="KW-1133">Transmembrane helix</keyword>
<comment type="caution">
    <text evidence="8">The sequence shown here is derived from an EMBL/GenBank/DDBJ whole genome shotgun (WGS) entry which is preliminary data.</text>
</comment>
<comment type="subcellular location">
    <subcellularLocation>
        <location evidence="1">Membrane</location>
        <topology evidence="1">Multi-pass membrane protein</topology>
    </subcellularLocation>
</comment>
<feature type="transmembrane region" description="Helical" evidence="6">
    <location>
        <begin position="322"/>
        <end position="344"/>
    </location>
</feature>
<dbReference type="PANTHER" id="PTHR47077:SF1">
    <property type="entry name" value="CATION CHANNEL SPERM-ASSOCIATED PROTEIN 4"/>
    <property type="match status" value="1"/>
</dbReference>
<dbReference type="GO" id="GO:0048240">
    <property type="term" value="P:sperm capacitation"/>
    <property type="evidence" value="ECO:0007669"/>
    <property type="project" value="TreeGrafter"/>
</dbReference>
<dbReference type="GO" id="GO:0030317">
    <property type="term" value="P:flagellated sperm motility"/>
    <property type="evidence" value="ECO:0007669"/>
    <property type="project" value="InterPro"/>
</dbReference>
<accession>A0A814AW96</accession>
<dbReference type="GO" id="GO:0001669">
    <property type="term" value="C:acrosomal vesicle"/>
    <property type="evidence" value="ECO:0007669"/>
    <property type="project" value="TreeGrafter"/>
</dbReference>
<reference evidence="8" key="1">
    <citation type="submission" date="2021-02" db="EMBL/GenBank/DDBJ databases">
        <authorList>
            <person name="Nowell W R."/>
        </authorList>
    </citation>
    <scope>NUCLEOTIDE SEQUENCE</scope>
    <source>
        <strain evidence="8">Ploen Becks lab</strain>
    </source>
</reference>
<dbReference type="Proteomes" id="UP000663879">
    <property type="component" value="Unassembled WGS sequence"/>
</dbReference>
<dbReference type="PANTHER" id="PTHR47077">
    <property type="entry name" value="ION_TRANS DOMAIN-CONTAINING PROTEIN"/>
    <property type="match status" value="1"/>
</dbReference>
<evidence type="ECO:0000259" key="7">
    <source>
        <dbReference type="Pfam" id="PF00520"/>
    </source>
</evidence>
<sequence>MQNRHESSLFKRKIQIFEEDQELSKLISQQPWINTKPESLNSSSKRTEYKHSISYHYKKIFNFLHEDILEDSFDKNECSRVFDAKILNSNFFQTSKEHDIQNILCYNISNQKLILSKFIYGLPFQIFLTSVIFLNSIMLGIQTDDNLKQEYQSALEFLDSFSNAVFLIEFILKISYGFKIYFYNLWNIFDFFLLFIGLISLLSDLEYSKSFSASRLFRIFRVLRALRSLRSLHILSKLQLIVNTFFKSIYDVVNIVALMLLSMVMFSLFGCSFFSGKVSDYFKNLDTGMLTIFYCATREGLTDLFNVMSDTDDFFMEISWKFFVIILIILFAFILTNLIVAVVVTNMQQALKDEENKDPLTISENEHKFYVEDLLESEHDANVQLPVMESHLQDLSIEKLEKHCFLLNSLNENYSEYGKLLEDLEKILIVVEDLNDNFNVESKVTDFEDDEENDKSESDEYTSKKSEDVDWENFGNEGDIVSNLIDLEKKNLFSSEKNYDFKSIGKASKSKALNDFELISRRSRLMSLDDLDRSASKNFFKNKSYVSLIK</sequence>
<feature type="transmembrane region" description="Helical" evidence="6">
    <location>
        <begin position="188"/>
        <end position="207"/>
    </location>
</feature>
<dbReference type="AlphaFoldDB" id="A0A814AW96"/>
<dbReference type="InterPro" id="IPR027359">
    <property type="entry name" value="Volt_channel_dom_sf"/>
</dbReference>
<feature type="transmembrane region" description="Helical" evidence="6">
    <location>
        <begin position="252"/>
        <end position="274"/>
    </location>
</feature>
<dbReference type="GO" id="GO:0006814">
    <property type="term" value="P:sodium ion transport"/>
    <property type="evidence" value="ECO:0007669"/>
    <property type="project" value="TreeGrafter"/>
</dbReference>
<dbReference type="GO" id="GO:0036128">
    <property type="term" value="C:CatSper complex"/>
    <property type="evidence" value="ECO:0007669"/>
    <property type="project" value="InterPro"/>
</dbReference>
<dbReference type="GO" id="GO:0097228">
    <property type="term" value="C:sperm principal piece"/>
    <property type="evidence" value="ECO:0007669"/>
    <property type="project" value="TreeGrafter"/>
</dbReference>
<keyword evidence="9" id="KW-1185">Reference proteome</keyword>
<evidence type="ECO:0000256" key="4">
    <source>
        <dbReference type="ARBA" id="ARBA00023136"/>
    </source>
</evidence>
<proteinExistence type="predicted"/>
<organism evidence="8 9">
    <name type="scientific">Brachionus calyciflorus</name>
    <dbReference type="NCBI Taxonomy" id="104777"/>
    <lineage>
        <taxon>Eukaryota</taxon>
        <taxon>Metazoa</taxon>
        <taxon>Spiralia</taxon>
        <taxon>Gnathifera</taxon>
        <taxon>Rotifera</taxon>
        <taxon>Eurotatoria</taxon>
        <taxon>Monogononta</taxon>
        <taxon>Pseudotrocha</taxon>
        <taxon>Ploima</taxon>
        <taxon>Brachionidae</taxon>
        <taxon>Brachionus</taxon>
    </lineage>
</organism>
<dbReference type="InterPro" id="IPR028744">
    <property type="entry name" value="CatSper4"/>
</dbReference>
<feature type="transmembrane region" description="Helical" evidence="6">
    <location>
        <begin position="118"/>
        <end position="141"/>
    </location>
</feature>
<gene>
    <name evidence="8" type="ORF">OXX778_LOCUS12383</name>
</gene>
<feature type="domain" description="Ion transport" evidence="7">
    <location>
        <begin position="123"/>
        <end position="353"/>
    </location>
</feature>
<evidence type="ECO:0000256" key="2">
    <source>
        <dbReference type="ARBA" id="ARBA00022692"/>
    </source>
</evidence>
<keyword evidence="4 6" id="KW-0472">Membrane</keyword>
<evidence type="ECO:0000313" key="8">
    <source>
        <dbReference type="EMBL" id="CAF0921016.1"/>
    </source>
</evidence>
<dbReference type="InterPro" id="IPR005821">
    <property type="entry name" value="Ion_trans_dom"/>
</dbReference>
<dbReference type="GO" id="GO:0005227">
    <property type="term" value="F:calcium-activated cation channel activity"/>
    <property type="evidence" value="ECO:0007669"/>
    <property type="project" value="InterPro"/>
</dbReference>
<keyword evidence="2 6" id="KW-0812">Transmembrane</keyword>
<evidence type="ECO:0000256" key="1">
    <source>
        <dbReference type="ARBA" id="ARBA00004141"/>
    </source>
</evidence>
<dbReference type="Gene3D" id="1.20.120.350">
    <property type="entry name" value="Voltage-gated potassium channels. Chain C"/>
    <property type="match status" value="1"/>
</dbReference>
<feature type="compositionally biased region" description="Basic and acidic residues" evidence="5">
    <location>
        <begin position="455"/>
        <end position="467"/>
    </location>
</feature>
<dbReference type="OrthoDB" id="2984333at2759"/>
<evidence type="ECO:0000313" key="9">
    <source>
        <dbReference type="Proteomes" id="UP000663879"/>
    </source>
</evidence>
<protein>
    <recommendedName>
        <fullName evidence="7">Ion transport domain-containing protein</fullName>
    </recommendedName>
</protein>
<evidence type="ECO:0000256" key="6">
    <source>
        <dbReference type="SAM" id="Phobius"/>
    </source>
</evidence>
<evidence type="ECO:0000256" key="5">
    <source>
        <dbReference type="SAM" id="MobiDB-lite"/>
    </source>
</evidence>
<dbReference type="Pfam" id="PF00520">
    <property type="entry name" value="Ion_trans"/>
    <property type="match status" value="1"/>
</dbReference>
<feature type="region of interest" description="Disordered" evidence="5">
    <location>
        <begin position="445"/>
        <end position="467"/>
    </location>
</feature>
<dbReference type="EMBL" id="CAJNOC010002237">
    <property type="protein sequence ID" value="CAF0921016.1"/>
    <property type="molecule type" value="Genomic_DNA"/>
</dbReference>
<evidence type="ECO:0000256" key="3">
    <source>
        <dbReference type="ARBA" id="ARBA00022989"/>
    </source>
</evidence>